<gene>
    <name evidence="2" type="ORF">DCF19_07660</name>
</gene>
<dbReference type="SUPFAM" id="SSF88723">
    <property type="entry name" value="PIN domain-like"/>
    <property type="match status" value="1"/>
</dbReference>
<evidence type="ECO:0000313" key="3">
    <source>
        <dbReference type="Proteomes" id="UP000249467"/>
    </source>
</evidence>
<dbReference type="PANTHER" id="PTHR34610:SF4">
    <property type="entry name" value="SLL8027 PROTEIN"/>
    <property type="match status" value="1"/>
</dbReference>
<protein>
    <submittedName>
        <fullName evidence="2">Putative toxin-antitoxin system toxin component, PIN family</fullName>
    </submittedName>
</protein>
<dbReference type="Pfam" id="PF13470">
    <property type="entry name" value="PIN_3"/>
    <property type="match status" value="1"/>
</dbReference>
<dbReference type="Gene3D" id="3.40.50.1010">
    <property type="entry name" value="5'-nuclease"/>
    <property type="match status" value="1"/>
</dbReference>
<name>A0A2W4Y539_9CYAN</name>
<accession>A0A2W4Y539</accession>
<dbReference type="EMBL" id="QBML01000008">
    <property type="protein sequence ID" value="PZO42115.1"/>
    <property type="molecule type" value="Genomic_DNA"/>
</dbReference>
<dbReference type="InterPro" id="IPR029060">
    <property type="entry name" value="PIN-like_dom_sf"/>
</dbReference>
<reference evidence="2 3" key="2">
    <citation type="submission" date="2018-06" db="EMBL/GenBank/DDBJ databases">
        <title>Metagenomic assembly of (sub)arctic Cyanobacteria and their associated microbiome from non-axenic cultures.</title>
        <authorList>
            <person name="Baurain D."/>
        </authorList>
    </citation>
    <scope>NUCLEOTIDE SEQUENCE [LARGE SCALE GENOMIC DNA]</scope>
    <source>
        <strain evidence="2">ULC066bin1</strain>
    </source>
</reference>
<dbReference type="AlphaFoldDB" id="A0A2W4Y539"/>
<dbReference type="InterPro" id="IPR002716">
    <property type="entry name" value="PIN_dom"/>
</dbReference>
<organism evidence="2 3">
    <name type="scientific">Pseudanabaena frigida</name>
    <dbReference type="NCBI Taxonomy" id="945775"/>
    <lineage>
        <taxon>Bacteria</taxon>
        <taxon>Bacillati</taxon>
        <taxon>Cyanobacteriota</taxon>
        <taxon>Cyanophyceae</taxon>
        <taxon>Pseudanabaenales</taxon>
        <taxon>Pseudanabaenaceae</taxon>
        <taxon>Pseudanabaena</taxon>
    </lineage>
</organism>
<dbReference type="PANTHER" id="PTHR34610">
    <property type="entry name" value="SSL7007 PROTEIN"/>
    <property type="match status" value="1"/>
</dbReference>
<dbReference type="InterPro" id="IPR002850">
    <property type="entry name" value="PIN_toxin-like"/>
</dbReference>
<reference evidence="2 3" key="1">
    <citation type="submission" date="2018-04" db="EMBL/GenBank/DDBJ databases">
        <authorList>
            <person name="Go L.Y."/>
            <person name="Mitchell J.A."/>
        </authorList>
    </citation>
    <scope>NUCLEOTIDE SEQUENCE [LARGE SCALE GENOMIC DNA]</scope>
    <source>
        <strain evidence="2">ULC066bin1</strain>
    </source>
</reference>
<proteinExistence type="predicted"/>
<feature type="domain" description="PIN" evidence="1">
    <location>
        <begin position="5"/>
        <end position="118"/>
    </location>
</feature>
<dbReference type="NCBIfam" id="TIGR00305">
    <property type="entry name" value="putative toxin-antitoxin system toxin component, PIN family"/>
    <property type="match status" value="1"/>
</dbReference>
<evidence type="ECO:0000259" key="1">
    <source>
        <dbReference type="SMART" id="SM00670"/>
    </source>
</evidence>
<dbReference type="SMART" id="SM00670">
    <property type="entry name" value="PINc"/>
    <property type="match status" value="1"/>
</dbReference>
<comment type="caution">
    <text evidence="2">The sequence shown here is derived from an EMBL/GenBank/DDBJ whole genome shotgun (WGS) entry which is preliminary data.</text>
</comment>
<dbReference type="Proteomes" id="UP000249467">
    <property type="component" value="Unassembled WGS sequence"/>
</dbReference>
<sequence length="139" mass="15568">MNAKNLFVIDANIIVSAFLAKEGKARQALDKAQTNGVVLMSIEVLSELEEVLSRPKFDKYLTVTERKSLLARLIKTVQFVDIEETVKICRDPKDDKYLELAVNGEATYIVSGDSDLLILNPFKNIPILTVQDFLALNLL</sequence>
<evidence type="ECO:0000313" key="2">
    <source>
        <dbReference type="EMBL" id="PZO42115.1"/>
    </source>
</evidence>